<sequence>MGSSCSTEDFPIAYPTIVQKWREHPPSSYSLKIHKFSQLEKSAAFSDHKYQSRFFSSGGHNWRLVVYPNGNKKDTWTGFISMYVEIDSTSLVISTPPTQVFAELRFFVYNKKHNKYLTVQDEEVKPFNALKTVWGLHHVVPYYVFNNPENGYVFEGGQCEFGVDVIVAPPPLAKWEILSFNEKLPHPKFSWTLKNFSKLKEDSYTSNSFSMGGRNWVLKLYPKGDSSADGKWLSIYLYLAHGETPKVDEKIFVQANLRVLNPLGSNHSACQMNHWHTESNFGWGWYNFLSLDELRKSYLDKDDALNVEAEFEVVSATKYSPIV</sequence>
<dbReference type="AlphaFoldDB" id="A0A087G1I9"/>
<dbReference type="Gene3D" id="2.60.210.10">
    <property type="entry name" value="Apoptosis, Tumor Necrosis Factor Receptor Associated Protein 2, Chain A"/>
    <property type="match status" value="2"/>
</dbReference>
<evidence type="ECO:0000259" key="1">
    <source>
        <dbReference type="PROSITE" id="PS50144"/>
    </source>
</evidence>
<dbReference type="OMA" id="THQWRIS"/>
<dbReference type="SUPFAM" id="SSF49599">
    <property type="entry name" value="TRAF domain-like"/>
    <property type="match status" value="2"/>
</dbReference>
<name>A0A087G1I9_ARAAL</name>
<feature type="domain" description="MATH" evidence="1">
    <location>
        <begin position="26"/>
        <end position="165"/>
    </location>
</feature>
<protein>
    <recommendedName>
        <fullName evidence="1">MATH domain-containing protein</fullName>
    </recommendedName>
</protein>
<dbReference type="OrthoDB" id="1040753at2759"/>
<dbReference type="Proteomes" id="UP000029120">
    <property type="component" value="Unassembled WGS sequence"/>
</dbReference>
<keyword evidence="3" id="KW-1185">Reference proteome</keyword>
<dbReference type="PANTHER" id="PTHR46162">
    <property type="entry name" value="TRAF-LIKE FAMILY PROTEIN"/>
    <property type="match status" value="1"/>
</dbReference>
<dbReference type="PANTHER" id="PTHR46162:SF47">
    <property type="entry name" value="TRAF-LIKE FAMILY PROTEIN-RELATED"/>
    <property type="match status" value="1"/>
</dbReference>
<gene>
    <name evidence="2" type="ORF">AALP_AAs64263U000100</name>
</gene>
<organism evidence="2 3">
    <name type="scientific">Arabis alpina</name>
    <name type="common">Alpine rock-cress</name>
    <dbReference type="NCBI Taxonomy" id="50452"/>
    <lineage>
        <taxon>Eukaryota</taxon>
        <taxon>Viridiplantae</taxon>
        <taxon>Streptophyta</taxon>
        <taxon>Embryophyta</taxon>
        <taxon>Tracheophyta</taxon>
        <taxon>Spermatophyta</taxon>
        <taxon>Magnoliopsida</taxon>
        <taxon>eudicotyledons</taxon>
        <taxon>Gunneridae</taxon>
        <taxon>Pentapetalae</taxon>
        <taxon>rosids</taxon>
        <taxon>malvids</taxon>
        <taxon>Brassicales</taxon>
        <taxon>Brassicaceae</taxon>
        <taxon>Arabideae</taxon>
        <taxon>Arabis</taxon>
    </lineage>
</organism>
<evidence type="ECO:0000313" key="3">
    <source>
        <dbReference type="Proteomes" id="UP000029120"/>
    </source>
</evidence>
<dbReference type="eggNOG" id="KOG1987">
    <property type="taxonomic scope" value="Eukaryota"/>
</dbReference>
<dbReference type="SMART" id="SM00061">
    <property type="entry name" value="MATH"/>
    <property type="match status" value="1"/>
</dbReference>
<dbReference type="FunFam" id="2.60.210.10:FF:000013">
    <property type="entry name" value="TRAF-like family protein"/>
    <property type="match status" value="1"/>
</dbReference>
<dbReference type="Pfam" id="PF22486">
    <property type="entry name" value="MATH_2"/>
    <property type="match status" value="2"/>
</dbReference>
<dbReference type="PROSITE" id="PS50144">
    <property type="entry name" value="MATH"/>
    <property type="match status" value="2"/>
</dbReference>
<dbReference type="Gramene" id="KFK23741">
    <property type="protein sequence ID" value="KFK23741"/>
    <property type="gene ID" value="AALP_AAs64263U000100"/>
</dbReference>
<proteinExistence type="predicted"/>
<dbReference type="EMBL" id="KL975806">
    <property type="protein sequence ID" value="KFK23741.1"/>
    <property type="molecule type" value="Genomic_DNA"/>
</dbReference>
<dbReference type="InterPro" id="IPR008974">
    <property type="entry name" value="TRAF-like"/>
</dbReference>
<dbReference type="CDD" id="cd00121">
    <property type="entry name" value="MATH"/>
    <property type="match status" value="2"/>
</dbReference>
<reference evidence="3" key="1">
    <citation type="journal article" date="2015" name="Nat. Plants">
        <title>Genome expansion of Arabis alpina linked with retrotransposition and reduced symmetric DNA methylation.</title>
        <authorList>
            <person name="Willing E.M."/>
            <person name="Rawat V."/>
            <person name="Mandakova T."/>
            <person name="Maumus F."/>
            <person name="James G.V."/>
            <person name="Nordstroem K.J."/>
            <person name="Becker C."/>
            <person name="Warthmann N."/>
            <person name="Chica C."/>
            <person name="Szarzynska B."/>
            <person name="Zytnicki M."/>
            <person name="Albani M.C."/>
            <person name="Kiefer C."/>
            <person name="Bergonzi S."/>
            <person name="Castaings L."/>
            <person name="Mateos J.L."/>
            <person name="Berns M.C."/>
            <person name="Bujdoso N."/>
            <person name="Piofczyk T."/>
            <person name="de Lorenzo L."/>
            <person name="Barrero-Sicilia C."/>
            <person name="Mateos I."/>
            <person name="Piednoel M."/>
            <person name="Hagmann J."/>
            <person name="Chen-Min-Tao R."/>
            <person name="Iglesias-Fernandez R."/>
            <person name="Schuster S.C."/>
            <person name="Alonso-Blanco C."/>
            <person name="Roudier F."/>
            <person name="Carbonero P."/>
            <person name="Paz-Ares J."/>
            <person name="Davis S.J."/>
            <person name="Pecinka A."/>
            <person name="Quesneville H."/>
            <person name="Colot V."/>
            <person name="Lysak M.A."/>
            <person name="Weigel D."/>
            <person name="Coupland G."/>
            <person name="Schneeberger K."/>
        </authorList>
    </citation>
    <scope>NUCLEOTIDE SEQUENCE [LARGE SCALE GENOMIC DNA]</scope>
    <source>
        <strain evidence="3">cv. Pajares</strain>
    </source>
</reference>
<evidence type="ECO:0000313" key="2">
    <source>
        <dbReference type="EMBL" id="KFK23741.1"/>
    </source>
</evidence>
<dbReference type="InterPro" id="IPR002083">
    <property type="entry name" value="MATH/TRAF_dom"/>
</dbReference>
<feature type="domain" description="MATH" evidence="1">
    <location>
        <begin position="186"/>
        <end position="311"/>
    </location>
</feature>
<accession>A0A087G1I9</accession>